<accession>A0A0M0LS00</accession>
<feature type="transmembrane region" description="Helical" evidence="1">
    <location>
        <begin position="182"/>
        <end position="203"/>
    </location>
</feature>
<evidence type="ECO:0000313" key="3">
    <source>
        <dbReference type="Proteomes" id="UP000037460"/>
    </source>
</evidence>
<gene>
    <name evidence="2" type="ORF">Ctob_015485</name>
</gene>
<keyword evidence="1" id="KW-1133">Transmembrane helix</keyword>
<reference evidence="3" key="1">
    <citation type="journal article" date="2015" name="PLoS Genet.">
        <title>Genome Sequence and Transcriptome Analyses of Chrysochromulina tobin: Metabolic Tools for Enhanced Algal Fitness in the Prominent Order Prymnesiales (Haptophyceae).</title>
        <authorList>
            <person name="Hovde B.T."/>
            <person name="Deodato C.R."/>
            <person name="Hunsperger H.M."/>
            <person name="Ryken S.A."/>
            <person name="Yost W."/>
            <person name="Jha R.K."/>
            <person name="Patterson J."/>
            <person name="Monnat R.J. Jr."/>
            <person name="Barlow S.B."/>
            <person name="Starkenburg S.R."/>
            <person name="Cattolico R.A."/>
        </authorList>
    </citation>
    <scope>NUCLEOTIDE SEQUENCE</scope>
    <source>
        <strain evidence="3">CCMP291</strain>
    </source>
</reference>
<dbReference type="EMBL" id="JWZX01000041">
    <property type="protein sequence ID" value="KOO53830.1"/>
    <property type="molecule type" value="Genomic_DNA"/>
</dbReference>
<dbReference type="Proteomes" id="UP000037460">
    <property type="component" value="Unassembled WGS sequence"/>
</dbReference>
<dbReference type="AlphaFoldDB" id="A0A0M0LS00"/>
<protein>
    <submittedName>
        <fullName evidence="2">Uncharacterized protein</fullName>
    </submittedName>
</protein>
<evidence type="ECO:0000313" key="2">
    <source>
        <dbReference type="EMBL" id="KOO53830.1"/>
    </source>
</evidence>
<sequence>MQPTDDALYADATMTDAFIEDSSMALDLPSMSSFRAREATRARAETAPLANANFEEAPSVPKTSQEIARDRLMELLTFDTIDGPSAEMVDREPYDWTARLIGRGLPNKAGAYLLPYLQSGHMLLLGVLLLSSLISYPGFPLTEVPDAYRGLLLQGLGIVIAINSGTAVYARGIAATKQEPVVFWMLKCLVFGGLALGELTQAVPDPAPPKKPLLGRKEVARRS</sequence>
<keyword evidence="3" id="KW-1185">Reference proteome</keyword>
<comment type="caution">
    <text evidence="2">The sequence shown here is derived from an EMBL/GenBank/DDBJ whole genome shotgun (WGS) entry which is preliminary data.</text>
</comment>
<dbReference type="OrthoDB" id="5813at2759"/>
<feature type="transmembrane region" description="Helical" evidence="1">
    <location>
        <begin position="151"/>
        <end position="170"/>
    </location>
</feature>
<evidence type="ECO:0000256" key="1">
    <source>
        <dbReference type="SAM" id="Phobius"/>
    </source>
</evidence>
<organism evidence="2 3">
    <name type="scientific">Chrysochromulina tobinii</name>
    <dbReference type="NCBI Taxonomy" id="1460289"/>
    <lineage>
        <taxon>Eukaryota</taxon>
        <taxon>Haptista</taxon>
        <taxon>Haptophyta</taxon>
        <taxon>Prymnesiophyceae</taxon>
        <taxon>Prymnesiales</taxon>
        <taxon>Chrysochromulinaceae</taxon>
        <taxon>Chrysochromulina</taxon>
    </lineage>
</organism>
<keyword evidence="1" id="KW-0812">Transmembrane</keyword>
<proteinExistence type="predicted"/>
<keyword evidence="1" id="KW-0472">Membrane</keyword>
<name>A0A0M0LS00_9EUKA</name>